<dbReference type="InterPro" id="IPR025660">
    <property type="entry name" value="Pept_his_AS"/>
</dbReference>
<reference evidence="6" key="1">
    <citation type="submission" date="2015-12" db="EMBL/GenBank/DDBJ databases">
        <title>Update maize B73 reference genome by single molecule sequencing technologies.</title>
        <authorList>
            <consortium name="Maize Genome Sequencing Project"/>
            <person name="Ware D."/>
        </authorList>
    </citation>
    <scope>NUCLEOTIDE SEQUENCE</scope>
    <source>
        <tissue evidence="6">Seedling</tissue>
    </source>
</reference>
<dbReference type="PROSITE" id="PS51257">
    <property type="entry name" value="PROKAR_LIPOPROTEIN"/>
    <property type="match status" value="1"/>
</dbReference>
<dbReference type="FunCoup" id="A0A1D6HI75">
    <property type="interactions" value="590"/>
</dbReference>
<dbReference type="ExpressionAtlas" id="A0A1D6HI75">
    <property type="expression patterns" value="baseline and differential"/>
</dbReference>
<feature type="domain" description="Cathepsin propeptide inhibitor" evidence="5">
    <location>
        <begin position="44"/>
        <end position="100"/>
    </location>
</feature>
<dbReference type="SMR" id="A0A1D6HI75"/>
<sequence length="311" mass="34116">MEPKLAVAVFVLFLAFAACSANHHRDPSVVGYSQEDLALPSSLFRSWSVKHGKLYASPTEKLERYEIFKQNLMHIAETNRKNGSYWLGLNQFADVAHEEFKASYLGLKRALPRAGAPQTRTPTAFRYAAAAAGSLPWSVDWRYKGAVTPVKNQGKCGSCWAFSSVAAVEGINQIVTGKLVSLSEQELVDCDTTLDHGCEGGTMDLAFAYMMGSQGIHAEDDYPYLMEEGYCKEKQGVFDGACSVELDHALTAVGYGSSYGQNYITMKNSWGKNWGEQGYVRIKMGTGKPEGVCGIYTMASYPVKNATRWGA</sequence>
<dbReference type="Gene3D" id="3.90.70.10">
    <property type="entry name" value="Cysteine proteinases"/>
    <property type="match status" value="2"/>
</dbReference>
<gene>
    <name evidence="6" type="ORF">ZEAMMB73_Zm00001d017834</name>
</gene>
<protein>
    <submittedName>
        <fullName evidence="6">Cysteine protease XCP1</fullName>
    </submittedName>
</protein>
<dbReference type="SUPFAM" id="SSF54001">
    <property type="entry name" value="Cysteine proteinases"/>
    <property type="match status" value="1"/>
</dbReference>
<accession>A0A1D6HI75</accession>
<dbReference type="FunFam" id="3.90.70.10:FF:000430">
    <property type="entry name" value="Cysteine protease XCP1"/>
    <property type="match status" value="1"/>
</dbReference>
<dbReference type="InterPro" id="IPR039417">
    <property type="entry name" value="Peptidase_C1A_papain-like"/>
</dbReference>
<evidence type="ECO:0000256" key="2">
    <source>
        <dbReference type="ARBA" id="ARBA00022729"/>
    </source>
</evidence>
<dbReference type="InterPro" id="IPR013201">
    <property type="entry name" value="Prot_inhib_I29"/>
</dbReference>
<dbReference type="InterPro" id="IPR000668">
    <property type="entry name" value="Peptidase_C1A_C"/>
</dbReference>
<dbReference type="PROSITE" id="PS00640">
    <property type="entry name" value="THIOL_PROTEASE_ASN"/>
    <property type="match status" value="1"/>
</dbReference>
<dbReference type="SMART" id="SM00645">
    <property type="entry name" value="Pept_C1"/>
    <property type="match status" value="1"/>
</dbReference>
<name>A0A1D6HI75_MAIZE</name>
<dbReference type="STRING" id="4577.A0A1D6HI75"/>
<proteinExistence type="inferred from homology"/>
<organism evidence="6">
    <name type="scientific">Zea mays</name>
    <name type="common">Maize</name>
    <dbReference type="NCBI Taxonomy" id="4577"/>
    <lineage>
        <taxon>Eukaryota</taxon>
        <taxon>Viridiplantae</taxon>
        <taxon>Streptophyta</taxon>
        <taxon>Embryophyta</taxon>
        <taxon>Tracheophyta</taxon>
        <taxon>Spermatophyta</taxon>
        <taxon>Magnoliopsida</taxon>
        <taxon>Liliopsida</taxon>
        <taxon>Poales</taxon>
        <taxon>Poaceae</taxon>
        <taxon>PACMAD clade</taxon>
        <taxon>Panicoideae</taxon>
        <taxon>Andropogonodae</taxon>
        <taxon>Andropogoneae</taxon>
        <taxon>Tripsacinae</taxon>
        <taxon>Zea</taxon>
    </lineage>
</organism>
<dbReference type="InterPro" id="IPR013128">
    <property type="entry name" value="Peptidase_C1A"/>
</dbReference>
<dbReference type="PANTHER" id="PTHR12411">
    <property type="entry name" value="CYSTEINE PROTEASE FAMILY C1-RELATED"/>
    <property type="match status" value="1"/>
</dbReference>
<dbReference type="Gene3D" id="1.10.287.2250">
    <property type="match status" value="1"/>
</dbReference>
<dbReference type="InterPro" id="IPR025661">
    <property type="entry name" value="Pept_asp_AS"/>
</dbReference>
<dbReference type="PRINTS" id="PR00705">
    <property type="entry name" value="PAPAIN"/>
</dbReference>
<dbReference type="GO" id="GO:0006508">
    <property type="term" value="P:proteolysis"/>
    <property type="evidence" value="ECO:0007669"/>
    <property type="project" value="UniProtKB-KW"/>
</dbReference>
<dbReference type="InParanoid" id="A0A1D6HI75"/>
<dbReference type="OMA" id="MDCADDY"/>
<evidence type="ECO:0000313" key="6">
    <source>
        <dbReference type="EMBL" id="AQK74211.1"/>
    </source>
</evidence>
<dbReference type="InterPro" id="IPR038765">
    <property type="entry name" value="Papain-like_cys_pep_sf"/>
</dbReference>
<dbReference type="PROSITE" id="PS00139">
    <property type="entry name" value="THIOL_PROTEASE_CYS"/>
    <property type="match status" value="1"/>
</dbReference>
<dbReference type="Pfam" id="PF00112">
    <property type="entry name" value="Peptidase_C1"/>
    <property type="match status" value="1"/>
</dbReference>
<dbReference type="FunFam" id="1.10.287.2250:FF:000007">
    <property type="entry name" value="P34 probable thiol protease"/>
    <property type="match status" value="1"/>
</dbReference>
<keyword evidence="3" id="KW-1015">Disulfide bond</keyword>
<comment type="similarity">
    <text evidence="1">Belongs to the peptidase C1 family.</text>
</comment>
<dbReference type="AlphaFoldDB" id="A0A1D6HI75"/>
<dbReference type="PROSITE" id="PS00639">
    <property type="entry name" value="THIOL_PROTEASE_HIS"/>
    <property type="match status" value="1"/>
</dbReference>
<keyword evidence="6" id="KW-0645">Protease</keyword>
<dbReference type="Pfam" id="PF08246">
    <property type="entry name" value="Inhibitor_I29"/>
    <property type="match status" value="1"/>
</dbReference>
<feature type="domain" description="Peptidase C1A papain C-terminal" evidence="4">
    <location>
        <begin position="135"/>
        <end position="303"/>
    </location>
</feature>
<keyword evidence="6" id="KW-0378">Hydrolase</keyword>
<keyword evidence="2" id="KW-0732">Signal</keyword>
<dbReference type="CDD" id="cd02248">
    <property type="entry name" value="Peptidase_C1A"/>
    <property type="match status" value="1"/>
</dbReference>
<dbReference type="SMART" id="SM00848">
    <property type="entry name" value="Inhibitor_I29"/>
    <property type="match status" value="1"/>
</dbReference>
<evidence type="ECO:0000259" key="5">
    <source>
        <dbReference type="SMART" id="SM00848"/>
    </source>
</evidence>
<dbReference type="GO" id="GO:0008234">
    <property type="term" value="F:cysteine-type peptidase activity"/>
    <property type="evidence" value="ECO:0007669"/>
    <property type="project" value="InterPro"/>
</dbReference>
<dbReference type="EMBL" id="CM000781">
    <property type="protein sequence ID" value="AQK74211.1"/>
    <property type="molecule type" value="Genomic_DNA"/>
</dbReference>
<evidence type="ECO:0000256" key="1">
    <source>
        <dbReference type="ARBA" id="ARBA00008455"/>
    </source>
</evidence>
<evidence type="ECO:0000259" key="4">
    <source>
        <dbReference type="SMART" id="SM00645"/>
    </source>
</evidence>
<dbReference type="InterPro" id="IPR000169">
    <property type="entry name" value="Pept_cys_AS"/>
</dbReference>
<evidence type="ECO:0000256" key="3">
    <source>
        <dbReference type="ARBA" id="ARBA00023157"/>
    </source>
</evidence>